<feature type="domain" description="Fibronectin type-III" evidence="2">
    <location>
        <begin position="2"/>
        <end position="60"/>
    </location>
</feature>
<keyword evidence="4" id="KW-1185">Reference proteome</keyword>
<evidence type="ECO:0000313" key="3">
    <source>
        <dbReference type="EMBL" id="KAK3798760.1"/>
    </source>
</evidence>
<dbReference type="InterPro" id="IPR003961">
    <property type="entry name" value="FN3_dom"/>
</dbReference>
<dbReference type="SUPFAM" id="SSF49265">
    <property type="entry name" value="Fibronectin type III"/>
    <property type="match status" value="1"/>
</dbReference>
<evidence type="ECO:0000259" key="2">
    <source>
        <dbReference type="Pfam" id="PF00041"/>
    </source>
</evidence>
<dbReference type="InterPro" id="IPR013783">
    <property type="entry name" value="Ig-like_fold"/>
</dbReference>
<feature type="region of interest" description="Disordered" evidence="1">
    <location>
        <begin position="1"/>
        <end position="22"/>
    </location>
</feature>
<comment type="caution">
    <text evidence="3">The sequence shown here is derived from an EMBL/GenBank/DDBJ whole genome shotgun (WGS) entry which is preliminary data.</text>
</comment>
<organism evidence="3 4">
    <name type="scientific">Elysia crispata</name>
    <name type="common">lettuce slug</name>
    <dbReference type="NCBI Taxonomy" id="231223"/>
    <lineage>
        <taxon>Eukaryota</taxon>
        <taxon>Metazoa</taxon>
        <taxon>Spiralia</taxon>
        <taxon>Lophotrochozoa</taxon>
        <taxon>Mollusca</taxon>
        <taxon>Gastropoda</taxon>
        <taxon>Heterobranchia</taxon>
        <taxon>Euthyneura</taxon>
        <taxon>Panpulmonata</taxon>
        <taxon>Sacoglossa</taxon>
        <taxon>Placobranchoidea</taxon>
        <taxon>Plakobranchidae</taxon>
        <taxon>Elysia</taxon>
    </lineage>
</organism>
<gene>
    <name evidence="3" type="ORF">RRG08_005390</name>
</gene>
<accession>A0AAE1B400</accession>
<dbReference type="InterPro" id="IPR036116">
    <property type="entry name" value="FN3_sf"/>
</dbReference>
<dbReference type="AlphaFoldDB" id="A0AAE1B400"/>
<sequence>MAVENLRATSIQSESAQLAWDPPPCDARGGILKHYDVEIIPKGGRRSESIARGKRLLPHTPLYQLKARLKTSHLCWDINAL</sequence>
<dbReference type="EMBL" id="JAWDGP010000627">
    <property type="protein sequence ID" value="KAK3798760.1"/>
    <property type="molecule type" value="Genomic_DNA"/>
</dbReference>
<dbReference type="Gene3D" id="2.60.40.10">
    <property type="entry name" value="Immunoglobulins"/>
    <property type="match status" value="1"/>
</dbReference>
<evidence type="ECO:0000256" key="1">
    <source>
        <dbReference type="SAM" id="MobiDB-lite"/>
    </source>
</evidence>
<dbReference type="CDD" id="cd00063">
    <property type="entry name" value="FN3"/>
    <property type="match status" value="1"/>
</dbReference>
<dbReference type="Pfam" id="PF00041">
    <property type="entry name" value="fn3"/>
    <property type="match status" value="1"/>
</dbReference>
<dbReference type="Proteomes" id="UP001283361">
    <property type="component" value="Unassembled WGS sequence"/>
</dbReference>
<evidence type="ECO:0000313" key="4">
    <source>
        <dbReference type="Proteomes" id="UP001283361"/>
    </source>
</evidence>
<reference evidence="3" key="1">
    <citation type="journal article" date="2023" name="G3 (Bethesda)">
        <title>A reference genome for the long-term kleptoplast-retaining sea slug Elysia crispata morphotype clarki.</title>
        <authorList>
            <person name="Eastman K.E."/>
            <person name="Pendleton A.L."/>
            <person name="Shaikh M.A."/>
            <person name="Suttiyut T."/>
            <person name="Ogas R."/>
            <person name="Tomko P."/>
            <person name="Gavelis G."/>
            <person name="Widhalm J.R."/>
            <person name="Wisecaver J.H."/>
        </authorList>
    </citation>
    <scope>NUCLEOTIDE SEQUENCE</scope>
    <source>
        <strain evidence="3">ECLA1</strain>
    </source>
</reference>
<feature type="compositionally biased region" description="Polar residues" evidence="1">
    <location>
        <begin position="7"/>
        <end position="16"/>
    </location>
</feature>
<name>A0AAE1B400_9GAST</name>
<protein>
    <recommendedName>
        <fullName evidence="2">Fibronectin type-III domain-containing protein</fullName>
    </recommendedName>
</protein>
<proteinExistence type="predicted"/>